<dbReference type="InterPro" id="IPR045074">
    <property type="entry name" value="GST_C_Tau"/>
</dbReference>
<dbReference type="AlphaFoldDB" id="A0A5J9SSA8"/>
<organism evidence="5 6">
    <name type="scientific">Eragrostis curvula</name>
    <name type="common">weeping love grass</name>
    <dbReference type="NCBI Taxonomy" id="38414"/>
    <lineage>
        <taxon>Eukaryota</taxon>
        <taxon>Viridiplantae</taxon>
        <taxon>Streptophyta</taxon>
        <taxon>Embryophyta</taxon>
        <taxon>Tracheophyta</taxon>
        <taxon>Spermatophyta</taxon>
        <taxon>Magnoliopsida</taxon>
        <taxon>Liliopsida</taxon>
        <taxon>Poales</taxon>
        <taxon>Poaceae</taxon>
        <taxon>PACMAD clade</taxon>
        <taxon>Chloridoideae</taxon>
        <taxon>Eragrostideae</taxon>
        <taxon>Eragrostidinae</taxon>
        <taxon>Eragrostis</taxon>
    </lineage>
</organism>
<evidence type="ECO:0000256" key="2">
    <source>
        <dbReference type="ARBA" id="ARBA00022679"/>
    </source>
</evidence>
<dbReference type="PROSITE" id="PS50405">
    <property type="entry name" value="GST_CTER"/>
    <property type="match status" value="2"/>
</dbReference>
<dbReference type="Proteomes" id="UP000324897">
    <property type="component" value="Unassembled WGS sequence"/>
</dbReference>
<accession>A0A5J9SSA8</accession>
<keyword evidence="2" id="KW-0808">Transferase</keyword>
<name>A0A5J9SSA8_9POAL</name>
<gene>
    <name evidence="5" type="ORF">EJB05_52696</name>
</gene>
<dbReference type="Pfam" id="PF00043">
    <property type="entry name" value="GST_C"/>
    <property type="match status" value="2"/>
</dbReference>
<comment type="caution">
    <text evidence="5">The sequence shown here is derived from an EMBL/GenBank/DDBJ whole genome shotgun (WGS) entry which is preliminary data.</text>
</comment>
<dbReference type="Gramene" id="TVU01844">
    <property type="protein sequence ID" value="TVU01844"/>
    <property type="gene ID" value="EJB05_52696"/>
</dbReference>
<dbReference type="FunFam" id="1.20.1050.10:FF:000012">
    <property type="entry name" value="Tau class glutathione S-transferase"/>
    <property type="match status" value="1"/>
</dbReference>
<dbReference type="InterPro" id="IPR036282">
    <property type="entry name" value="Glutathione-S-Trfase_C_sf"/>
</dbReference>
<dbReference type="OrthoDB" id="202840at2759"/>
<feature type="non-terminal residue" evidence="5">
    <location>
        <position position="1"/>
    </location>
</feature>
<evidence type="ECO:0000259" key="4">
    <source>
        <dbReference type="PROSITE" id="PS50405"/>
    </source>
</evidence>
<evidence type="ECO:0000256" key="3">
    <source>
        <dbReference type="ARBA" id="ARBA00047960"/>
    </source>
</evidence>
<dbReference type="InterPro" id="IPR045073">
    <property type="entry name" value="Omega/Tau-like"/>
</dbReference>
<dbReference type="EMBL" id="RWGY01000381">
    <property type="protein sequence ID" value="TVU01844.1"/>
    <property type="molecule type" value="Genomic_DNA"/>
</dbReference>
<evidence type="ECO:0000313" key="5">
    <source>
        <dbReference type="EMBL" id="TVU01844.1"/>
    </source>
</evidence>
<keyword evidence="6" id="KW-1185">Reference proteome</keyword>
<dbReference type="InterPro" id="IPR004046">
    <property type="entry name" value="GST_C"/>
</dbReference>
<dbReference type="SUPFAM" id="SSF47616">
    <property type="entry name" value="GST C-terminal domain-like"/>
    <property type="match status" value="2"/>
</dbReference>
<feature type="domain" description="GST C-terminal" evidence="4">
    <location>
        <begin position="119"/>
        <end position="244"/>
    </location>
</feature>
<evidence type="ECO:0000256" key="1">
    <source>
        <dbReference type="ARBA" id="ARBA00012452"/>
    </source>
</evidence>
<dbReference type="InterPro" id="IPR010987">
    <property type="entry name" value="Glutathione-S-Trfase_C-like"/>
</dbReference>
<dbReference type="PANTHER" id="PTHR11260">
    <property type="entry name" value="GLUTATHIONE S-TRANSFERASE, GST, SUPERFAMILY, GST DOMAIN CONTAINING"/>
    <property type="match status" value="1"/>
</dbReference>
<reference evidence="5 6" key="1">
    <citation type="journal article" date="2019" name="Sci. Rep.">
        <title>A high-quality genome of Eragrostis curvula grass provides insights into Poaceae evolution and supports new strategies to enhance forage quality.</title>
        <authorList>
            <person name="Carballo J."/>
            <person name="Santos B.A.C.M."/>
            <person name="Zappacosta D."/>
            <person name="Garbus I."/>
            <person name="Selva J.P."/>
            <person name="Gallo C.A."/>
            <person name="Diaz A."/>
            <person name="Albertini E."/>
            <person name="Caccamo M."/>
            <person name="Echenique V."/>
        </authorList>
    </citation>
    <scope>NUCLEOTIDE SEQUENCE [LARGE SCALE GENOMIC DNA]</scope>
    <source>
        <strain evidence="6">cv. Victoria</strain>
        <tissue evidence="5">Leaf</tissue>
    </source>
</reference>
<dbReference type="CDD" id="cd03185">
    <property type="entry name" value="GST_C_Tau"/>
    <property type="match status" value="2"/>
</dbReference>
<protein>
    <recommendedName>
        <fullName evidence="1">glutathione transferase</fullName>
        <ecNumber evidence="1">2.5.1.18</ecNumber>
    </recommendedName>
</protein>
<dbReference type="Gene3D" id="1.20.1050.10">
    <property type="match status" value="2"/>
</dbReference>
<sequence length="261" mass="28821">CSKSMWPALWTEGEVQKASMKAARENLTLVEEQLQNKRFFGGDSIGLADIAGAGFLGHWLGVLEELAGVRVLNDDDEYPALRRWTKDYLDNEAVEGVPAGQGPASVPLHGGQGEVHLGSKVHGAQLTINVLTINTVEQCLKPVWLSHWTEGEVQKGLAKEAEENLLLLEEQLKGKRFFGGDSMGYLDIAASVFAPWLSVLEEVTGVSVVSEDKLPALCRWIEEYTSNEAVRQCLPDRDQLVAYYTAKKDMYKAFANAKLQQ</sequence>
<proteinExistence type="predicted"/>
<dbReference type="GO" id="GO:0006749">
    <property type="term" value="P:glutathione metabolic process"/>
    <property type="evidence" value="ECO:0007669"/>
    <property type="project" value="InterPro"/>
</dbReference>
<dbReference type="EC" id="2.5.1.18" evidence="1"/>
<dbReference type="GO" id="GO:0005737">
    <property type="term" value="C:cytoplasm"/>
    <property type="evidence" value="ECO:0007669"/>
    <property type="project" value="TreeGrafter"/>
</dbReference>
<feature type="domain" description="GST C-terminal" evidence="4">
    <location>
        <begin position="1"/>
        <end position="106"/>
    </location>
</feature>
<evidence type="ECO:0000313" key="6">
    <source>
        <dbReference type="Proteomes" id="UP000324897"/>
    </source>
</evidence>
<dbReference type="GO" id="GO:0004364">
    <property type="term" value="F:glutathione transferase activity"/>
    <property type="evidence" value="ECO:0007669"/>
    <property type="project" value="UniProtKB-EC"/>
</dbReference>
<dbReference type="PANTHER" id="PTHR11260:SF569">
    <property type="entry name" value="GLUTATHIONE TRANSFERASE"/>
    <property type="match status" value="1"/>
</dbReference>
<comment type="catalytic activity">
    <reaction evidence="3">
        <text>RX + glutathione = an S-substituted glutathione + a halide anion + H(+)</text>
        <dbReference type="Rhea" id="RHEA:16437"/>
        <dbReference type="ChEBI" id="CHEBI:15378"/>
        <dbReference type="ChEBI" id="CHEBI:16042"/>
        <dbReference type="ChEBI" id="CHEBI:17792"/>
        <dbReference type="ChEBI" id="CHEBI:57925"/>
        <dbReference type="ChEBI" id="CHEBI:90779"/>
        <dbReference type="EC" id="2.5.1.18"/>
    </reaction>
</comment>